<dbReference type="PANTHER" id="PTHR30572:SF4">
    <property type="entry name" value="ABC TRANSPORTER PERMEASE YTRF"/>
    <property type="match status" value="1"/>
</dbReference>
<keyword evidence="2" id="KW-1003">Cell membrane</keyword>
<dbReference type="Proteomes" id="UP000094707">
    <property type="component" value="Chromosome I"/>
</dbReference>
<dbReference type="AlphaFoldDB" id="A0A1D3L5C1"/>
<dbReference type="OrthoDB" id="71161at2157"/>
<dbReference type="InterPro" id="IPR050250">
    <property type="entry name" value="Macrolide_Exporter_MacB"/>
</dbReference>
<evidence type="ECO:0000256" key="4">
    <source>
        <dbReference type="ARBA" id="ARBA00022989"/>
    </source>
</evidence>
<comment type="subcellular location">
    <subcellularLocation>
        <location evidence="1">Cell membrane</location>
        <topology evidence="1">Multi-pass membrane protein</topology>
    </subcellularLocation>
</comment>
<evidence type="ECO:0000313" key="10">
    <source>
        <dbReference type="Proteomes" id="UP000094707"/>
    </source>
</evidence>
<dbReference type="InterPro" id="IPR003838">
    <property type="entry name" value="ABC3_permease_C"/>
</dbReference>
<name>A0A1D3L5C1_9EURY</name>
<dbReference type="GeneID" id="30413012"/>
<evidence type="ECO:0000256" key="7">
    <source>
        <dbReference type="SAM" id="Phobius"/>
    </source>
</evidence>
<dbReference type="GO" id="GO:0022857">
    <property type="term" value="F:transmembrane transporter activity"/>
    <property type="evidence" value="ECO:0007669"/>
    <property type="project" value="TreeGrafter"/>
</dbReference>
<feature type="domain" description="ABC3 transporter permease C-terminal" evidence="8">
    <location>
        <begin position="110"/>
        <end position="224"/>
    </location>
</feature>
<dbReference type="EMBL" id="LT607756">
    <property type="protein sequence ID" value="SCG86719.1"/>
    <property type="molecule type" value="Genomic_DNA"/>
</dbReference>
<keyword evidence="10" id="KW-1185">Reference proteome</keyword>
<evidence type="ECO:0000256" key="6">
    <source>
        <dbReference type="ARBA" id="ARBA00038076"/>
    </source>
</evidence>
<dbReference type="RefSeq" id="WP_084789959.1">
    <property type="nucleotide sequence ID" value="NZ_LT607756.1"/>
</dbReference>
<feature type="transmembrane region" description="Helical" evidence="7">
    <location>
        <begin position="196"/>
        <end position="219"/>
    </location>
</feature>
<dbReference type="Pfam" id="PF02687">
    <property type="entry name" value="FtsX"/>
    <property type="match status" value="1"/>
</dbReference>
<keyword evidence="4 7" id="KW-1133">Transmembrane helix</keyword>
<accession>A0A1D3L5C1</accession>
<reference evidence="9 10" key="1">
    <citation type="submission" date="2016-08" db="EMBL/GenBank/DDBJ databases">
        <authorList>
            <person name="Seilhamer J.J."/>
        </authorList>
    </citation>
    <scope>NUCLEOTIDE SEQUENCE [LARGE SCALE GENOMIC DNA]</scope>
    <source>
        <strain evidence="9">Buetzberg</strain>
    </source>
</reference>
<dbReference type="PANTHER" id="PTHR30572">
    <property type="entry name" value="MEMBRANE COMPONENT OF TRANSPORTER-RELATED"/>
    <property type="match status" value="1"/>
</dbReference>
<gene>
    <name evidence="9" type="ORF">MCBB_2177</name>
</gene>
<evidence type="ECO:0000256" key="1">
    <source>
        <dbReference type="ARBA" id="ARBA00004651"/>
    </source>
</evidence>
<dbReference type="STRING" id="118062.MCBB_2177"/>
<evidence type="ECO:0000256" key="5">
    <source>
        <dbReference type="ARBA" id="ARBA00023136"/>
    </source>
</evidence>
<evidence type="ECO:0000259" key="8">
    <source>
        <dbReference type="Pfam" id="PF02687"/>
    </source>
</evidence>
<comment type="similarity">
    <text evidence="6">Belongs to the ABC-4 integral membrane protein family.</text>
</comment>
<evidence type="ECO:0000313" key="9">
    <source>
        <dbReference type="EMBL" id="SCG86719.1"/>
    </source>
</evidence>
<feature type="transmembrane region" description="Helical" evidence="7">
    <location>
        <begin position="104"/>
        <end position="126"/>
    </location>
</feature>
<evidence type="ECO:0000256" key="2">
    <source>
        <dbReference type="ARBA" id="ARBA00022475"/>
    </source>
</evidence>
<feature type="transmembrane region" description="Helical" evidence="7">
    <location>
        <begin position="21"/>
        <end position="42"/>
    </location>
</feature>
<evidence type="ECO:0000256" key="3">
    <source>
        <dbReference type="ARBA" id="ARBA00022692"/>
    </source>
</evidence>
<sequence length="233" mass="25753">MGIYSLSYKNLRRNRMRNLSTLMRITFGVIVLTILLSSGIGLNSTVKQVENLTGDVIPHNASNQNTNAVEIVLNSARETVNSVFGTQFTSSEFSKNVANILMNLIYLLDFIASLVFLVGLFGIWNAMNLNMLERKREFGLLKVMGFTENQIILSTILEAGILGLIGAVVGTIMGVGGVTFASQVLNFNQLSVLVPWYLPLGIILITTLLSMLLAFYPAWYGCRQDVSNSLRYE</sequence>
<dbReference type="GO" id="GO:0005886">
    <property type="term" value="C:plasma membrane"/>
    <property type="evidence" value="ECO:0007669"/>
    <property type="project" value="UniProtKB-SubCell"/>
</dbReference>
<feature type="transmembrane region" description="Helical" evidence="7">
    <location>
        <begin position="151"/>
        <end position="176"/>
    </location>
</feature>
<dbReference type="PATRIC" id="fig|129848.4.peg.2225"/>
<proteinExistence type="inferred from homology"/>
<keyword evidence="5 7" id="KW-0472">Membrane</keyword>
<dbReference type="KEGG" id="mcub:MCBB_2177"/>
<keyword evidence="3 7" id="KW-0812">Transmembrane</keyword>
<protein>
    <recommendedName>
        <fullName evidence="8">ABC3 transporter permease C-terminal domain-containing protein</fullName>
    </recommendedName>
</protein>
<organism evidence="9 10">
    <name type="scientific">Methanobacterium congolense</name>
    <dbReference type="NCBI Taxonomy" id="118062"/>
    <lineage>
        <taxon>Archaea</taxon>
        <taxon>Methanobacteriati</taxon>
        <taxon>Methanobacteriota</taxon>
        <taxon>Methanomada group</taxon>
        <taxon>Methanobacteria</taxon>
        <taxon>Methanobacteriales</taxon>
        <taxon>Methanobacteriaceae</taxon>
        <taxon>Methanobacterium</taxon>
    </lineage>
</organism>